<dbReference type="GeneID" id="116301597"/>
<protein>
    <submittedName>
        <fullName evidence="2">Uncharacterized protein LOC116301597</fullName>
    </submittedName>
</protein>
<accession>A0A6P8IIB3</accession>
<dbReference type="PANTHER" id="PTHR36960:SF1">
    <property type="entry name" value="SI:DKEY-32E6.3"/>
    <property type="match status" value="1"/>
</dbReference>
<organism evidence="1 2">
    <name type="scientific">Actinia tenebrosa</name>
    <name type="common">Australian red waratah sea anemone</name>
    <dbReference type="NCBI Taxonomy" id="6105"/>
    <lineage>
        <taxon>Eukaryota</taxon>
        <taxon>Metazoa</taxon>
        <taxon>Cnidaria</taxon>
        <taxon>Anthozoa</taxon>
        <taxon>Hexacorallia</taxon>
        <taxon>Actiniaria</taxon>
        <taxon>Actiniidae</taxon>
        <taxon>Actinia</taxon>
    </lineage>
</organism>
<proteinExistence type="predicted"/>
<evidence type="ECO:0000313" key="1">
    <source>
        <dbReference type="Proteomes" id="UP000515163"/>
    </source>
</evidence>
<dbReference type="Proteomes" id="UP000515163">
    <property type="component" value="Unplaced"/>
</dbReference>
<keyword evidence="1" id="KW-1185">Reference proteome</keyword>
<dbReference type="InParanoid" id="A0A6P8IIB3"/>
<sequence>MGNEPRKLILHIDVNNTILVGDSKTKLTVLEGVLNEYMTEITWGNVDENGSWIPTEDPISTKPTNLEAQSYYKYAEKKFEMAGRERREFKEHVRRFTLHDVGKRFRPHVEKVKENLKFKGNLSESEFQVLEPLFMKEEDGLYYRIIPSYFKLLNHLLENNRDFAVILRTFGGDGQVALNATKLYTESLHPDIQFPSSKNFSVNLNPGEILPFDKGMLIRTTNGRELSTYEEIYKEFSTSIGVQLYQDSYDWWKKNDFASSAGKPLLVDVKDSSAHHILFDDNIRTWDPWDNIVNLLVKEGRHFKTQHSQEYLDGICMLRTDLFESILNEDYFIEKVSMCEANFNQYLSK</sequence>
<dbReference type="RefSeq" id="XP_031566542.1">
    <property type="nucleotide sequence ID" value="XM_031710682.1"/>
</dbReference>
<dbReference type="PANTHER" id="PTHR36960">
    <property type="entry name" value="SI:DKEY-32E6.3"/>
    <property type="match status" value="1"/>
</dbReference>
<dbReference type="OrthoDB" id="417678at2759"/>
<gene>
    <name evidence="2" type="primary">LOC116301597</name>
</gene>
<dbReference type="KEGG" id="aten:116301597"/>
<dbReference type="AlphaFoldDB" id="A0A6P8IIB3"/>
<evidence type="ECO:0000313" key="2">
    <source>
        <dbReference type="RefSeq" id="XP_031566542.1"/>
    </source>
</evidence>
<name>A0A6P8IIB3_ACTTE</name>
<reference evidence="2" key="1">
    <citation type="submission" date="2025-08" db="UniProtKB">
        <authorList>
            <consortium name="RefSeq"/>
        </authorList>
    </citation>
    <scope>IDENTIFICATION</scope>
    <source>
        <tissue evidence="2">Tentacle</tissue>
    </source>
</reference>